<dbReference type="SUPFAM" id="SSF47413">
    <property type="entry name" value="lambda repressor-like DNA-binding domains"/>
    <property type="match status" value="1"/>
</dbReference>
<reference evidence="2" key="2">
    <citation type="journal article" date="2020" name="Microorganisms">
        <title>Osmotic Adaptation and Compatible Solute Biosynthesis of Phototrophic Bacteria as Revealed from Genome Analyses.</title>
        <authorList>
            <person name="Imhoff J.F."/>
            <person name="Rahn T."/>
            <person name="Kunzel S."/>
            <person name="Keller A."/>
            <person name="Neulinger S.C."/>
        </authorList>
    </citation>
    <scope>NUCLEOTIDE SEQUENCE</scope>
    <source>
        <strain evidence="2">IM 151</strain>
    </source>
</reference>
<dbReference type="Pfam" id="PF17765">
    <property type="entry name" value="MLTR_LBD"/>
    <property type="match status" value="1"/>
</dbReference>
<feature type="domain" description="HTH cro/C1-type" evidence="1">
    <location>
        <begin position="21"/>
        <end position="93"/>
    </location>
</feature>
<evidence type="ECO:0000313" key="3">
    <source>
        <dbReference type="Proteomes" id="UP001041814"/>
    </source>
</evidence>
<organism evidence="2 3">
    <name type="scientific">Rubrivivax gelatinosus</name>
    <name type="common">Rhodocyclus gelatinosus</name>
    <name type="synonym">Rhodopseudomonas gelatinosa</name>
    <dbReference type="NCBI Taxonomy" id="28068"/>
    <lineage>
        <taxon>Bacteria</taxon>
        <taxon>Pseudomonadati</taxon>
        <taxon>Pseudomonadota</taxon>
        <taxon>Betaproteobacteria</taxon>
        <taxon>Burkholderiales</taxon>
        <taxon>Sphaerotilaceae</taxon>
        <taxon>Rubrivivax</taxon>
    </lineage>
</organism>
<dbReference type="Proteomes" id="UP001041814">
    <property type="component" value="Unassembled WGS sequence"/>
</dbReference>
<dbReference type="InterPro" id="IPR001387">
    <property type="entry name" value="Cro/C1-type_HTH"/>
</dbReference>
<evidence type="ECO:0000259" key="1">
    <source>
        <dbReference type="SMART" id="SM00530"/>
    </source>
</evidence>
<keyword evidence="3" id="KW-1185">Reference proteome</keyword>
<dbReference type="InterPro" id="IPR010982">
    <property type="entry name" value="Lambda_DNA-bd_dom_sf"/>
</dbReference>
<dbReference type="InterPro" id="IPR041413">
    <property type="entry name" value="MLTR_LBD"/>
</dbReference>
<dbReference type="PANTHER" id="PTHR35010:SF2">
    <property type="entry name" value="BLL4672 PROTEIN"/>
    <property type="match status" value="1"/>
</dbReference>
<dbReference type="Pfam" id="PF13560">
    <property type="entry name" value="HTH_31"/>
    <property type="match status" value="1"/>
</dbReference>
<gene>
    <name evidence="2" type="ORF">CKO43_18220</name>
</gene>
<proteinExistence type="predicted"/>
<evidence type="ECO:0000313" key="2">
    <source>
        <dbReference type="EMBL" id="MBK1714703.1"/>
    </source>
</evidence>
<dbReference type="EMBL" id="NRRU01000078">
    <property type="protein sequence ID" value="MBK1714703.1"/>
    <property type="molecule type" value="Genomic_DNA"/>
</dbReference>
<reference evidence="2" key="1">
    <citation type="submission" date="2017-08" db="EMBL/GenBank/DDBJ databases">
        <authorList>
            <person name="Imhoff J.F."/>
            <person name="Rahn T."/>
            <person name="Kuenzel S."/>
            <person name="Neulinger S.C."/>
        </authorList>
    </citation>
    <scope>NUCLEOTIDE SEQUENCE</scope>
    <source>
        <strain evidence="2">IM 151</strain>
    </source>
</reference>
<dbReference type="Gene3D" id="3.30.450.180">
    <property type="match status" value="1"/>
</dbReference>
<comment type="caution">
    <text evidence="2">The sequence shown here is derived from an EMBL/GenBank/DDBJ whole genome shotgun (WGS) entry which is preliminary data.</text>
</comment>
<dbReference type="Gene3D" id="1.10.260.40">
    <property type="entry name" value="lambda repressor-like DNA-binding domains"/>
    <property type="match status" value="1"/>
</dbReference>
<sequence>MPPSLAVPRAATERELELGAFLRSRRESLDPTRLGLPRTARRRTPGLRREEVAQLADVGVTWYTWLEQGRPVRASAAVLMRIAAALQCSEIETRHLLALAGAGDAVASSQPVCERLSDTARMLLEQLGPWPAVLQNARFDILGANDAFQRLMGVELARVPEGERNCIYLACSNEHWRAALADCEESLPHMVAMFRAAMGEHLGEPEWEALLARYRAAAPEFDRLWRERREVRGVENRVKRFRVAAHGVLRLQQLNWWSAPRNGNRLVVYMPADEAAQAALLQLHADAAREPGEGG</sequence>
<accession>A0ABS1DZ00</accession>
<name>A0ABS1DZ00_RUBGE</name>
<dbReference type="PANTHER" id="PTHR35010">
    <property type="entry name" value="BLL4672 PROTEIN-RELATED"/>
    <property type="match status" value="1"/>
</dbReference>
<protein>
    <submittedName>
        <fullName evidence="2">Transcriptional regulator</fullName>
    </submittedName>
</protein>
<dbReference type="CDD" id="cd00093">
    <property type="entry name" value="HTH_XRE"/>
    <property type="match status" value="1"/>
</dbReference>
<dbReference type="SMART" id="SM00530">
    <property type="entry name" value="HTH_XRE"/>
    <property type="match status" value="1"/>
</dbReference>